<evidence type="ECO:0000313" key="1">
    <source>
        <dbReference type="EMBL" id="KKN88154.1"/>
    </source>
</evidence>
<proteinExistence type="predicted"/>
<reference evidence="1" key="1">
    <citation type="journal article" date="2015" name="Nature">
        <title>Complex archaea that bridge the gap between prokaryotes and eukaryotes.</title>
        <authorList>
            <person name="Spang A."/>
            <person name="Saw J.H."/>
            <person name="Jorgensen S.L."/>
            <person name="Zaremba-Niedzwiedzka K."/>
            <person name="Martijn J."/>
            <person name="Lind A.E."/>
            <person name="van Eijk R."/>
            <person name="Schleper C."/>
            <person name="Guy L."/>
            <person name="Ettema T.J."/>
        </authorList>
    </citation>
    <scope>NUCLEOTIDE SEQUENCE</scope>
</reference>
<gene>
    <name evidence="1" type="ORF">LCGC14_0252260</name>
</gene>
<sequence>MSLWERMVQHGLMTEGDGVVAYAMLTALTRHGYSTKTLVTQLAQLIPETSVPAMEAEVKNIIEALTANGLPTTLAAETGTLGVGVAIWRRGEGRGPMWKGTVGEFLNRSDYQSGTWLIDGGWGGPPGPIEVDWVDGQWVSQGYLGERR</sequence>
<accession>A0A0F9U956</accession>
<organism evidence="1">
    <name type="scientific">marine sediment metagenome</name>
    <dbReference type="NCBI Taxonomy" id="412755"/>
    <lineage>
        <taxon>unclassified sequences</taxon>
        <taxon>metagenomes</taxon>
        <taxon>ecological metagenomes</taxon>
    </lineage>
</organism>
<dbReference type="EMBL" id="LAZR01000131">
    <property type="protein sequence ID" value="KKN88154.1"/>
    <property type="molecule type" value="Genomic_DNA"/>
</dbReference>
<comment type="caution">
    <text evidence="1">The sequence shown here is derived from an EMBL/GenBank/DDBJ whole genome shotgun (WGS) entry which is preliminary data.</text>
</comment>
<protein>
    <submittedName>
        <fullName evidence="1">Uncharacterized protein</fullName>
    </submittedName>
</protein>
<dbReference type="AlphaFoldDB" id="A0A0F9U956"/>
<name>A0A0F9U956_9ZZZZ</name>